<sequence>MILNMFQLRLERRKHLSFQGLNTINTMYVFTYLLEIELIMYQIM</sequence>
<keyword evidence="1" id="KW-0472">Membrane</keyword>
<keyword evidence="1" id="KW-1133">Transmembrane helix</keyword>
<dbReference type="Proteomes" id="UP000430202">
    <property type="component" value="Unassembled WGS sequence"/>
</dbReference>
<evidence type="ECO:0000313" key="3">
    <source>
        <dbReference type="Proteomes" id="UP000430202"/>
    </source>
</evidence>
<dbReference type="AlphaFoldDB" id="A0A653VBV2"/>
<reference evidence="2 3" key="1">
    <citation type="submission" date="2019-10" db="EMBL/GenBank/DDBJ databases">
        <authorList>
            <person name="Karimi E."/>
        </authorList>
    </citation>
    <scope>NUCLEOTIDE SEQUENCE [LARGE SCALE GENOMIC DNA]</scope>
    <source>
        <strain evidence="2">Maribacter sp. 151</strain>
    </source>
</reference>
<dbReference type="EMBL" id="CABWLR010000005">
    <property type="protein sequence ID" value="VXC03452.1"/>
    <property type="molecule type" value="Genomic_DNA"/>
</dbReference>
<feature type="transmembrane region" description="Helical" evidence="1">
    <location>
        <begin position="21"/>
        <end position="43"/>
    </location>
</feature>
<evidence type="ECO:0000313" key="2">
    <source>
        <dbReference type="EMBL" id="VXC03452.1"/>
    </source>
</evidence>
<proteinExistence type="predicted"/>
<gene>
    <name evidence="2" type="ORF">MARI151_50428</name>
</gene>
<organism evidence="2 3">
    <name type="scientific">Maribacter litoralis</name>
    <dbReference type="NCBI Taxonomy" id="2059726"/>
    <lineage>
        <taxon>Bacteria</taxon>
        <taxon>Pseudomonadati</taxon>
        <taxon>Bacteroidota</taxon>
        <taxon>Flavobacteriia</taxon>
        <taxon>Flavobacteriales</taxon>
        <taxon>Flavobacteriaceae</taxon>
        <taxon>Maribacter</taxon>
    </lineage>
</organism>
<accession>A0A653VBV2</accession>
<keyword evidence="3" id="KW-1185">Reference proteome</keyword>
<keyword evidence="1" id="KW-0812">Transmembrane</keyword>
<evidence type="ECO:0000256" key="1">
    <source>
        <dbReference type="SAM" id="Phobius"/>
    </source>
</evidence>
<protein>
    <submittedName>
        <fullName evidence="2">Uncharacterized protein</fullName>
    </submittedName>
</protein>
<name>A0A653VBV2_9FLAO</name>